<dbReference type="EMBL" id="GGEC01024440">
    <property type="protein sequence ID" value="MBX04924.1"/>
    <property type="molecule type" value="Transcribed_RNA"/>
</dbReference>
<dbReference type="PANTHER" id="PTHR46413:SF1">
    <property type="entry name" value="HEAVY METAL-ASSOCIATED ISOPRENYLATED PLANT PROTEIN 6"/>
    <property type="match status" value="1"/>
</dbReference>
<dbReference type="PROSITE" id="PS50846">
    <property type="entry name" value="HMA_2"/>
    <property type="match status" value="2"/>
</dbReference>
<sequence>MGAGKEGAKVEGEKKPADAGAEKKADAGGDKKADAKPPVCVFKMDMHCEGCAKKVKHIVKHMDGVEDVKVDTAGNKLTVTGKVDPTTVKSRVEGKTKKKVDIVSPQPKKDAGGDKKSDAKSDKKPEEKKEDKKEEKKPPKESTVVLKIRLHCEGCIAKIKRIISKSQGVTSVSVAKDKELVTVTGTMDVKDLVPYLKEKLKRTVEVVPPKKEEEKKGKEKDGGDGEKKAEKKDGEAKAEKKEGDGGKKEEAPKVEVSKMEYHGYPPAGPMYWLDPGYSQSYMVQPHYSEPAYAMNPNGYAMNPNGYAINPNGYAMNQAYAVDHYGYVMDRHNMHAPQMFSDENPNACSVM</sequence>
<protein>
    <recommendedName>
        <fullName evidence="2">HMA domain-containing protein</fullName>
    </recommendedName>
</protein>
<feature type="compositionally biased region" description="Basic and acidic residues" evidence="1">
    <location>
        <begin position="1"/>
        <end position="35"/>
    </location>
</feature>
<accession>A0A2P2KGT1</accession>
<feature type="domain" description="HMA" evidence="2">
    <location>
        <begin position="37"/>
        <end position="100"/>
    </location>
</feature>
<feature type="region of interest" description="Disordered" evidence="1">
    <location>
        <begin position="1"/>
        <end position="36"/>
    </location>
</feature>
<dbReference type="GO" id="GO:0046872">
    <property type="term" value="F:metal ion binding"/>
    <property type="evidence" value="ECO:0007669"/>
    <property type="project" value="InterPro"/>
</dbReference>
<dbReference type="CDD" id="cd00371">
    <property type="entry name" value="HMA"/>
    <property type="match status" value="2"/>
</dbReference>
<dbReference type="InterPro" id="IPR044594">
    <property type="entry name" value="HIPP01/3/5/6"/>
</dbReference>
<feature type="domain" description="HMA" evidence="2">
    <location>
        <begin position="141"/>
        <end position="208"/>
    </location>
</feature>
<evidence type="ECO:0000313" key="3">
    <source>
        <dbReference type="EMBL" id="MBX04924.1"/>
    </source>
</evidence>
<feature type="compositionally biased region" description="Basic and acidic residues" evidence="1">
    <location>
        <begin position="90"/>
        <end position="140"/>
    </location>
</feature>
<dbReference type="AlphaFoldDB" id="A0A2P2KGT1"/>
<evidence type="ECO:0000256" key="1">
    <source>
        <dbReference type="SAM" id="MobiDB-lite"/>
    </source>
</evidence>
<dbReference type="InterPro" id="IPR006121">
    <property type="entry name" value="HMA_dom"/>
</dbReference>
<proteinExistence type="predicted"/>
<dbReference type="PANTHER" id="PTHR46413">
    <property type="entry name" value="HEAVY METAL-ASSOCIATED ISOPRENYLATED PLANT PROTEIN 6"/>
    <property type="match status" value="1"/>
</dbReference>
<dbReference type="InterPro" id="IPR036163">
    <property type="entry name" value="HMA_dom_sf"/>
</dbReference>
<dbReference type="SUPFAM" id="SSF55008">
    <property type="entry name" value="HMA, heavy metal-associated domain"/>
    <property type="match status" value="2"/>
</dbReference>
<reference evidence="3" key="1">
    <citation type="submission" date="2018-02" db="EMBL/GenBank/DDBJ databases">
        <title>Rhizophora mucronata_Transcriptome.</title>
        <authorList>
            <person name="Meera S.P."/>
            <person name="Sreeshan A."/>
            <person name="Augustine A."/>
        </authorList>
    </citation>
    <scope>NUCLEOTIDE SEQUENCE</scope>
    <source>
        <tissue evidence="3">Leaf</tissue>
    </source>
</reference>
<feature type="region of interest" description="Disordered" evidence="1">
    <location>
        <begin position="90"/>
        <end position="142"/>
    </location>
</feature>
<dbReference type="Pfam" id="PF00403">
    <property type="entry name" value="HMA"/>
    <property type="match status" value="2"/>
</dbReference>
<dbReference type="Gene3D" id="3.30.70.100">
    <property type="match status" value="2"/>
</dbReference>
<evidence type="ECO:0000259" key="2">
    <source>
        <dbReference type="PROSITE" id="PS50846"/>
    </source>
</evidence>
<organism evidence="3">
    <name type="scientific">Rhizophora mucronata</name>
    <name type="common">Asiatic mangrove</name>
    <dbReference type="NCBI Taxonomy" id="61149"/>
    <lineage>
        <taxon>Eukaryota</taxon>
        <taxon>Viridiplantae</taxon>
        <taxon>Streptophyta</taxon>
        <taxon>Embryophyta</taxon>
        <taxon>Tracheophyta</taxon>
        <taxon>Spermatophyta</taxon>
        <taxon>Magnoliopsida</taxon>
        <taxon>eudicotyledons</taxon>
        <taxon>Gunneridae</taxon>
        <taxon>Pentapetalae</taxon>
        <taxon>rosids</taxon>
        <taxon>fabids</taxon>
        <taxon>Malpighiales</taxon>
        <taxon>Rhizophoraceae</taxon>
        <taxon>Rhizophora</taxon>
    </lineage>
</organism>
<feature type="region of interest" description="Disordered" evidence="1">
    <location>
        <begin position="208"/>
        <end position="254"/>
    </location>
</feature>
<name>A0A2P2KGT1_RHIMU</name>